<evidence type="ECO:0000313" key="3">
    <source>
        <dbReference type="Proteomes" id="UP000236319"/>
    </source>
</evidence>
<dbReference type="InterPro" id="IPR008479">
    <property type="entry name" value="DUF760"/>
</dbReference>
<proteinExistence type="predicted"/>
<keyword evidence="1" id="KW-0732">Signal</keyword>
<feature type="chain" id="PRO_5014112196" evidence="1">
    <location>
        <begin position="25"/>
        <end position="405"/>
    </location>
</feature>
<comment type="caution">
    <text evidence="2">The sequence shown here is derived from an EMBL/GenBank/DDBJ whole genome shotgun (WGS) entry which is preliminary data.</text>
</comment>
<dbReference type="RefSeq" id="XP_028868382.1">
    <property type="nucleotide sequence ID" value="XM_029012549.1"/>
</dbReference>
<feature type="signal peptide" evidence="1">
    <location>
        <begin position="1"/>
        <end position="24"/>
    </location>
</feature>
<organism evidence="2 3">
    <name type="scientific">Babesia ovata</name>
    <dbReference type="NCBI Taxonomy" id="189622"/>
    <lineage>
        <taxon>Eukaryota</taxon>
        <taxon>Sar</taxon>
        <taxon>Alveolata</taxon>
        <taxon>Apicomplexa</taxon>
        <taxon>Aconoidasida</taxon>
        <taxon>Piroplasmida</taxon>
        <taxon>Babesiidae</taxon>
        <taxon>Babesia</taxon>
    </lineage>
</organism>
<reference evidence="2 3" key="1">
    <citation type="journal article" date="2017" name="BMC Genomics">
        <title>Whole-genome assembly of Babesia ovata and comparative genomics between closely related pathogens.</title>
        <authorList>
            <person name="Yamagishi J."/>
            <person name="Asada M."/>
            <person name="Hakimi H."/>
            <person name="Tanaka T.Q."/>
            <person name="Sugimoto C."/>
            <person name="Kawazu S."/>
        </authorList>
    </citation>
    <scope>NUCLEOTIDE SEQUENCE [LARGE SCALE GENOMIC DNA]</scope>
    <source>
        <strain evidence="2 3">Miyake</strain>
    </source>
</reference>
<dbReference type="PANTHER" id="PTHR33598:SF4">
    <property type="entry name" value="OS02G0833400 PROTEIN"/>
    <property type="match status" value="1"/>
</dbReference>
<dbReference type="VEuPathDB" id="PiroplasmaDB:BOVATA_036320"/>
<dbReference type="OrthoDB" id="4115at2759"/>
<accession>A0A2H6KGP4</accession>
<evidence type="ECO:0000256" key="1">
    <source>
        <dbReference type="SAM" id="SignalP"/>
    </source>
</evidence>
<dbReference type="EMBL" id="BDSA01000004">
    <property type="protein sequence ID" value="GBE62139.1"/>
    <property type="molecule type" value="Genomic_DNA"/>
</dbReference>
<evidence type="ECO:0000313" key="2">
    <source>
        <dbReference type="EMBL" id="GBE62139.1"/>
    </source>
</evidence>
<dbReference type="Pfam" id="PF05542">
    <property type="entry name" value="DUF760"/>
    <property type="match status" value="2"/>
</dbReference>
<name>A0A2H6KGP4_9APIC</name>
<keyword evidence="3" id="KW-1185">Reference proteome</keyword>
<dbReference type="PANTHER" id="PTHR33598">
    <property type="entry name" value="OS02G0833400 PROTEIN"/>
    <property type="match status" value="1"/>
</dbReference>
<dbReference type="GeneID" id="39875909"/>
<protein>
    <submittedName>
        <fullName evidence="2">Signal peptide-containing protein, putative</fullName>
    </submittedName>
</protein>
<sequence length="405" mass="43855">MISNARLWCSGLLLLTVCRLGVEPRSRWASALSKIPRPDLTRLHAPGFLNNTQWHGTNLVSYTGSPLPNVLRQSSVRNKRSTIYRAKRRLDVGATNVVDAPATGTANIPGTNPGSVLGRLWKTVKRIFGGRDARGELPVAPGAVTNRLRALNVQGMRPAPVFNFQLALPVADGASGADNSDASPYGPLVNSQPSAVMSMFVERAPLRVREAVKSTVAALVGTFYRYCVETTMITTAERLSALIHSMQMTGYMLWNAECRYCLAQQLQPEPITKESTTSSSPEAADNAGAQLKDDIIPTYNTDSLLSYIKRLPDDTANSLLENITTGVLDAMQDSTDMVVESLTGMAMAQQPPPQPVQPGGAVVPRIIIQQTGSSCVQLCFWQLALGYCLRDQEAKLELQNALKGS</sequence>
<dbReference type="AlphaFoldDB" id="A0A2H6KGP4"/>
<dbReference type="Proteomes" id="UP000236319">
    <property type="component" value="Unassembled WGS sequence"/>
</dbReference>
<gene>
    <name evidence="2" type="ORF">BOVATA_036320</name>
</gene>